<accession>A0A0E9QHZ2</accession>
<organism evidence="1">
    <name type="scientific">Anguilla anguilla</name>
    <name type="common">European freshwater eel</name>
    <name type="synonym">Muraena anguilla</name>
    <dbReference type="NCBI Taxonomy" id="7936"/>
    <lineage>
        <taxon>Eukaryota</taxon>
        <taxon>Metazoa</taxon>
        <taxon>Chordata</taxon>
        <taxon>Craniata</taxon>
        <taxon>Vertebrata</taxon>
        <taxon>Euteleostomi</taxon>
        <taxon>Actinopterygii</taxon>
        <taxon>Neopterygii</taxon>
        <taxon>Teleostei</taxon>
        <taxon>Anguilliformes</taxon>
        <taxon>Anguillidae</taxon>
        <taxon>Anguilla</taxon>
    </lineage>
</organism>
<protein>
    <submittedName>
        <fullName evidence="1">Uncharacterized protein</fullName>
    </submittedName>
</protein>
<sequence length="10" mass="1117">MSVTIRSLPN</sequence>
<name>A0A0E9QHZ2_ANGAN</name>
<proteinExistence type="predicted"/>
<dbReference type="EMBL" id="GBXM01092188">
    <property type="protein sequence ID" value="JAH16389.1"/>
    <property type="molecule type" value="Transcribed_RNA"/>
</dbReference>
<reference evidence="1" key="2">
    <citation type="journal article" date="2015" name="Fish Shellfish Immunol.">
        <title>Early steps in the European eel (Anguilla anguilla)-Vibrio vulnificus interaction in the gills: Role of the RtxA13 toxin.</title>
        <authorList>
            <person name="Callol A."/>
            <person name="Pajuelo D."/>
            <person name="Ebbesson L."/>
            <person name="Teles M."/>
            <person name="MacKenzie S."/>
            <person name="Amaro C."/>
        </authorList>
    </citation>
    <scope>NUCLEOTIDE SEQUENCE</scope>
</reference>
<evidence type="ECO:0000313" key="1">
    <source>
        <dbReference type="EMBL" id="JAH16389.1"/>
    </source>
</evidence>
<reference evidence="1" key="1">
    <citation type="submission" date="2014-11" db="EMBL/GenBank/DDBJ databases">
        <authorList>
            <person name="Amaro Gonzalez C."/>
        </authorList>
    </citation>
    <scope>NUCLEOTIDE SEQUENCE</scope>
</reference>